<accession>A0A8J4M5U6</accession>
<reference evidence="3" key="1">
    <citation type="journal article" date="2020" name="mSystems">
        <title>Genome- and Community-Level Interaction Insights into Carbon Utilization and Element Cycling Functions of Hydrothermarchaeota in Hydrothermal Sediment.</title>
        <authorList>
            <person name="Zhou Z."/>
            <person name="Liu Y."/>
            <person name="Xu W."/>
            <person name="Pan J."/>
            <person name="Luo Z.H."/>
            <person name="Li M."/>
        </authorList>
    </citation>
    <scope>NUCLEOTIDE SEQUENCE</scope>
    <source>
        <strain evidence="3">SpSt-997</strain>
    </source>
</reference>
<comment type="caution">
    <text evidence="3">The sequence shown here is derived from an EMBL/GenBank/DDBJ whole genome shotgun (WGS) entry which is preliminary data.</text>
</comment>
<dbReference type="InterPro" id="IPR000160">
    <property type="entry name" value="GGDEF_dom"/>
</dbReference>
<protein>
    <submittedName>
        <fullName evidence="3">EAL domain-containing protein</fullName>
    </submittedName>
</protein>
<dbReference type="InterPro" id="IPR012292">
    <property type="entry name" value="Globin/Proto"/>
</dbReference>
<dbReference type="Gene3D" id="3.30.70.270">
    <property type="match status" value="1"/>
</dbReference>
<gene>
    <name evidence="3" type="ORF">ENY07_04370</name>
</gene>
<dbReference type="PROSITE" id="PS50887">
    <property type="entry name" value="GGDEF"/>
    <property type="match status" value="1"/>
</dbReference>
<feature type="domain" description="GGDEF" evidence="2">
    <location>
        <begin position="349"/>
        <end position="485"/>
    </location>
</feature>
<dbReference type="CDD" id="cd01949">
    <property type="entry name" value="GGDEF"/>
    <property type="match status" value="1"/>
</dbReference>
<proteinExistence type="predicted"/>
<dbReference type="CDD" id="cd01948">
    <property type="entry name" value="EAL"/>
    <property type="match status" value="1"/>
</dbReference>
<dbReference type="Pfam" id="PF00990">
    <property type="entry name" value="GGDEF"/>
    <property type="match status" value="1"/>
</dbReference>
<feature type="domain" description="EAL" evidence="1">
    <location>
        <begin position="827"/>
        <end position="1081"/>
    </location>
</feature>
<dbReference type="InterPro" id="IPR001633">
    <property type="entry name" value="EAL_dom"/>
</dbReference>
<dbReference type="InterPro" id="IPR052155">
    <property type="entry name" value="Biofilm_reg_signaling"/>
</dbReference>
<evidence type="ECO:0000313" key="3">
    <source>
        <dbReference type="EMBL" id="HGC42448.1"/>
    </source>
</evidence>
<dbReference type="PANTHER" id="PTHR44757">
    <property type="entry name" value="DIGUANYLATE CYCLASE DGCP"/>
    <property type="match status" value="1"/>
</dbReference>
<dbReference type="EMBL" id="DTQM01000085">
    <property type="protein sequence ID" value="HGC42448.1"/>
    <property type="molecule type" value="Genomic_DNA"/>
</dbReference>
<dbReference type="InterPro" id="IPR043128">
    <property type="entry name" value="Rev_trsase/Diguanyl_cyclase"/>
</dbReference>
<sequence>MVHDMKPPDLDKFFEIERIILADLASGRDAAWLARRLCELVECRLSGRAASVFAIGDDGDLHLVARSAGPEAVCGATWRQPIWHEGQLLGVFALTGDDGTAPAGAAGCLLQHAGAVAGMILQVARREAEQERQRQRMERRQALHDALLAESELLLHARREDDLLGEFCARLVPRGLFQIAWIARPDAAGVIQPLAAAGAAVAALDELTFRLDDDPASLIATSWKTGRPAHNNDYVETSRHLPWHDFLREKQWHAIAAIPIHRDGAIFAVLNLVASETGLFDAEVLALCARVAALLGHGLDELDLKTRLEQEKRQQFHLARHDPLTGLPNRLQFEEHLQRAIARARRQRTLLAVGLLDLDDFKPVNDSWGHAAGDLLLRQLAERLRALLRESDLLARFGGDEFVLAIEGLTSLDVLPGVLNRLRRAIETPFDLGDGRAVSITFSLGVALVPEDGSEPDLLLRRADAALYQTKAGKIGPHRDWWRRWPARAPAEGEGTLVLPDAYGPEAAALLASDQILSVAVAEAFISEFFRHLTNHPLTTAALRFVTDDDFAFLKTRQIALLTEVLAPSADRIPFAKSARFFGRLYALTNVDCAMIAQGVGLYQNLLSQRLAALPLRTTERARLVSVINARLQDLTALQLEAHGQTLAEYQALLVRPLPSAETLWVDTLAAHLEALGRLPGIVGVELLRPDAAGTFQIEASGGTIAETLQPNWRRDGLMSVLDINHPQGRGLLASAWRTREIQTCPSYAHDPRVAPWRDAMRKAGIRSAAVLPMRDAHGRAAFVLALFGAYPGQFEALWMRQFCTGLMQRLTLIWQQGRVKSAEVVPETTAEIWRQRLFSGGLEMYYQPLVNLCTGQPSKVEALARLVLGDGSVVAPGQFLPVLGEHELDLLFRLGLAQALRQITVWDDAGVHLDVSVNLPPATLLQPDCPLWVRDALAAAGIAPRRLHLEIMETGRVDENEGGRDAILHRLSRLGVRIVMDDLGSGYSSLQRLRLLPFHAVKIDQSLVRDVWRDPIRVLGLIGALVQLGRDLELDVVVEGLESDDLVEAAAILRAGAGQGHALARPMPGAAVLGWMAAFTLKADPTAPRTALGALAALWRLEHGGDPHISAPEQSALGRFIAGHDLGASRLAARHREQHAIALADGPQSPRYQALADEIRADLQAMCRADAP</sequence>
<dbReference type="AlphaFoldDB" id="A0A8J4M5U6"/>
<evidence type="ECO:0000259" key="2">
    <source>
        <dbReference type="PROSITE" id="PS50887"/>
    </source>
</evidence>
<evidence type="ECO:0000259" key="1">
    <source>
        <dbReference type="PROSITE" id="PS50883"/>
    </source>
</evidence>
<dbReference type="PROSITE" id="PS50883">
    <property type="entry name" value="EAL"/>
    <property type="match status" value="1"/>
</dbReference>
<dbReference type="SUPFAM" id="SSF55781">
    <property type="entry name" value="GAF domain-like"/>
    <property type="match status" value="2"/>
</dbReference>
<dbReference type="GO" id="GO:0019825">
    <property type="term" value="F:oxygen binding"/>
    <property type="evidence" value="ECO:0007669"/>
    <property type="project" value="InterPro"/>
</dbReference>
<dbReference type="Gene3D" id="3.20.20.450">
    <property type="entry name" value="EAL domain"/>
    <property type="match status" value="1"/>
</dbReference>
<dbReference type="GO" id="GO:0020037">
    <property type="term" value="F:heme binding"/>
    <property type="evidence" value="ECO:0007669"/>
    <property type="project" value="InterPro"/>
</dbReference>
<dbReference type="InterPro" id="IPR029016">
    <property type="entry name" value="GAF-like_dom_sf"/>
</dbReference>
<dbReference type="NCBIfam" id="TIGR00254">
    <property type="entry name" value="GGDEF"/>
    <property type="match status" value="1"/>
</dbReference>
<dbReference type="SUPFAM" id="SSF55073">
    <property type="entry name" value="Nucleotide cyclase"/>
    <property type="match status" value="1"/>
</dbReference>
<name>A0A8J4M5U6_9PROT</name>
<dbReference type="Pfam" id="PF13185">
    <property type="entry name" value="GAF_2"/>
    <property type="match status" value="1"/>
</dbReference>
<dbReference type="SMART" id="SM00052">
    <property type="entry name" value="EAL"/>
    <property type="match status" value="1"/>
</dbReference>
<organism evidence="3">
    <name type="scientific">Acidicaldus sp</name>
    <dbReference type="NCBI Taxonomy" id="1872105"/>
    <lineage>
        <taxon>Bacteria</taxon>
        <taxon>Pseudomonadati</taxon>
        <taxon>Pseudomonadota</taxon>
        <taxon>Alphaproteobacteria</taxon>
        <taxon>Acetobacterales</taxon>
        <taxon>Acetobacteraceae</taxon>
        <taxon>Acidicaldus</taxon>
    </lineage>
</organism>
<dbReference type="InterPro" id="IPR029787">
    <property type="entry name" value="Nucleotide_cyclase"/>
</dbReference>
<dbReference type="PANTHER" id="PTHR44757:SF2">
    <property type="entry name" value="BIOFILM ARCHITECTURE MAINTENANCE PROTEIN MBAA"/>
    <property type="match status" value="1"/>
</dbReference>
<dbReference type="InterPro" id="IPR003018">
    <property type="entry name" value="GAF"/>
</dbReference>
<dbReference type="Pfam" id="PF00563">
    <property type="entry name" value="EAL"/>
    <property type="match status" value="1"/>
</dbReference>
<dbReference type="Gene3D" id="3.30.450.40">
    <property type="match status" value="2"/>
</dbReference>
<dbReference type="InterPro" id="IPR035919">
    <property type="entry name" value="EAL_sf"/>
</dbReference>
<dbReference type="SUPFAM" id="SSF141868">
    <property type="entry name" value="EAL domain-like"/>
    <property type="match status" value="1"/>
</dbReference>
<dbReference type="Gene3D" id="1.10.490.10">
    <property type="entry name" value="Globins"/>
    <property type="match status" value="1"/>
</dbReference>
<dbReference type="SMART" id="SM00267">
    <property type="entry name" value="GGDEF"/>
    <property type="match status" value="1"/>
</dbReference>